<dbReference type="Gene3D" id="2.40.100.10">
    <property type="entry name" value="Cyclophilin-like"/>
    <property type="match status" value="1"/>
</dbReference>
<evidence type="ECO:0000259" key="4">
    <source>
        <dbReference type="SMART" id="SM00797"/>
    </source>
</evidence>
<dbReference type="NCBIfam" id="TIGR00724">
    <property type="entry name" value="urea_amlyse_rel"/>
    <property type="match status" value="1"/>
</dbReference>
<dbReference type="PANTHER" id="PTHR43309:SF3">
    <property type="entry name" value="5-OXOPROLINASE SUBUNIT C"/>
    <property type="match status" value="1"/>
</dbReference>
<dbReference type="PANTHER" id="PTHR43309">
    <property type="entry name" value="5-OXOPROLINASE SUBUNIT C"/>
    <property type="match status" value="1"/>
</dbReference>
<keyword evidence="2" id="KW-0378">Hydrolase</keyword>
<dbReference type="InterPro" id="IPR003778">
    <property type="entry name" value="CT_A_B"/>
</dbReference>
<dbReference type="Pfam" id="PF02626">
    <property type="entry name" value="CT_A_B"/>
    <property type="match status" value="1"/>
</dbReference>
<evidence type="ECO:0000256" key="2">
    <source>
        <dbReference type="ARBA" id="ARBA00022801"/>
    </source>
</evidence>
<proteinExistence type="predicted"/>
<protein>
    <submittedName>
        <fullName evidence="5">Biotin-dependent carboxyltransferase family protein</fullName>
    </submittedName>
</protein>
<dbReference type="SUPFAM" id="SSF50891">
    <property type="entry name" value="Cyclophilin-like"/>
    <property type="match status" value="1"/>
</dbReference>
<dbReference type="InterPro" id="IPR052708">
    <property type="entry name" value="PxpC"/>
</dbReference>
<evidence type="ECO:0000256" key="1">
    <source>
        <dbReference type="ARBA" id="ARBA00022741"/>
    </source>
</evidence>
<evidence type="ECO:0000313" key="6">
    <source>
        <dbReference type="Proteomes" id="UP001500975"/>
    </source>
</evidence>
<keyword evidence="6" id="KW-1185">Reference proteome</keyword>
<keyword evidence="1" id="KW-0547">Nucleotide-binding</keyword>
<accession>A0ABP8H5E6</accession>
<keyword evidence="3" id="KW-0067">ATP-binding</keyword>
<dbReference type="InterPro" id="IPR029000">
    <property type="entry name" value="Cyclophilin-like_dom_sf"/>
</dbReference>
<comment type="caution">
    <text evidence="5">The sequence shown here is derived from an EMBL/GenBank/DDBJ whole genome shotgun (WGS) entry which is preliminary data.</text>
</comment>
<dbReference type="Proteomes" id="UP001500975">
    <property type="component" value="Unassembled WGS sequence"/>
</dbReference>
<dbReference type="EMBL" id="BAABGJ010000009">
    <property type="protein sequence ID" value="GAA4334614.1"/>
    <property type="molecule type" value="Genomic_DNA"/>
</dbReference>
<evidence type="ECO:0000256" key="3">
    <source>
        <dbReference type="ARBA" id="ARBA00022840"/>
    </source>
</evidence>
<sequence>MIEILSNGALNLVQDLGRSAHLGLGVCGAGAMDGPALSMANWMVGNDASAAGIEISIFPFKLKFHEAACFACTGAVATLELRERKHPSWWAAQAVAGDVLTIAPPSQGARVYLAIAGGIDVPPVLGSRSTDLKSGFGGLEGRGLRKADRLALGAAGGRGNAPSFGIAPPSRLHFADEMTAGTVRIRALASAEYEHFSEDARSAFQRTEYRLTPDCNRQGYRLDGEALKTTHPLELLSHGIVPGTVQVPPSGMPIVQMAEANTCGGYPKIANVIDPDLWRLAQLRPGQRVRFELVDHEAAVAAIREQGREQDRIRQGLALVAHRP</sequence>
<gene>
    <name evidence="5" type="ORF">GCM10023165_10550</name>
</gene>
<dbReference type="RefSeq" id="WP_345536371.1">
    <property type="nucleotide sequence ID" value="NZ_BAABGJ010000009.1"/>
</dbReference>
<organism evidence="5 6">
    <name type="scientific">Variovorax defluvii</name>
    <dbReference type="NCBI Taxonomy" id="913761"/>
    <lineage>
        <taxon>Bacteria</taxon>
        <taxon>Pseudomonadati</taxon>
        <taxon>Pseudomonadota</taxon>
        <taxon>Betaproteobacteria</taxon>
        <taxon>Burkholderiales</taxon>
        <taxon>Comamonadaceae</taxon>
        <taxon>Variovorax</taxon>
    </lineage>
</organism>
<feature type="domain" description="Carboxyltransferase" evidence="4">
    <location>
        <begin position="23"/>
        <end position="309"/>
    </location>
</feature>
<dbReference type="SMART" id="SM00797">
    <property type="entry name" value="AHS2"/>
    <property type="match status" value="1"/>
</dbReference>
<reference evidence="6" key="1">
    <citation type="journal article" date="2019" name="Int. J. Syst. Evol. Microbiol.">
        <title>The Global Catalogue of Microorganisms (GCM) 10K type strain sequencing project: providing services to taxonomists for standard genome sequencing and annotation.</title>
        <authorList>
            <consortium name="The Broad Institute Genomics Platform"/>
            <consortium name="The Broad Institute Genome Sequencing Center for Infectious Disease"/>
            <person name="Wu L."/>
            <person name="Ma J."/>
        </authorList>
    </citation>
    <scope>NUCLEOTIDE SEQUENCE [LARGE SCALE GENOMIC DNA]</scope>
    <source>
        <strain evidence="6">JCM 17804</strain>
    </source>
</reference>
<evidence type="ECO:0000313" key="5">
    <source>
        <dbReference type="EMBL" id="GAA4334614.1"/>
    </source>
</evidence>
<name>A0ABP8H5E6_9BURK</name>